<evidence type="ECO:0000313" key="2">
    <source>
        <dbReference type="Proteomes" id="UP000070258"/>
    </source>
</evidence>
<dbReference type="EMBL" id="LSRF01000020">
    <property type="protein sequence ID" value="KXP11622.1"/>
    <property type="molecule type" value="Genomic_DNA"/>
</dbReference>
<comment type="caution">
    <text evidence="1">The sequence shown here is derived from an EMBL/GenBank/DDBJ whole genome shotgun (WGS) entry which is preliminary data.</text>
</comment>
<reference evidence="2" key="1">
    <citation type="submission" date="2016-02" db="EMBL/GenBank/DDBJ databases">
        <authorList>
            <person name="Wen L."/>
            <person name="He K."/>
            <person name="Yang H."/>
        </authorList>
    </citation>
    <scope>NUCLEOTIDE SEQUENCE [LARGE SCALE GENOMIC DNA]</scope>
    <source>
        <strain evidence="2">JCM 15929</strain>
    </source>
</reference>
<sequence length="83" mass="9111">MRYLRLGGFDTPSAISFSVPFDPTWHTSDTVIVLRSHVAGSWMVTMPSQMANTPMIRQMGVAMSSLTDRSGDSPDECLPMSES</sequence>
<dbReference type="Proteomes" id="UP000070258">
    <property type="component" value="Unassembled WGS sequence"/>
</dbReference>
<accession>A0A138AMI3</accession>
<proteinExistence type="predicted"/>
<dbReference type="AlphaFoldDB" id="A0A138AMI3"/>
<evidence type="ECO:0000313" key="1">
    <source>
        <dbReference type="EMBL" id="KXP11622.1"/>
    </source>
</evidence>
<protein>
    <submittedName>
        <fullName evidence="1">Uncharacterized protein</fullName>
    </submittedName>
</protein>
<name>A0A138AMI3_9ACTN</name>
<gene>
    <name evidence="1" type="ORF">AXK60_24740</name>
</gene>
<organism evidence="1 2">
    <name type="scientific">Tsukamurella pseudospumae</name>
    <dbReference type="NCBI Taxonomy" id="239498"/>
    <lineage>
        <taxon>Bacteria</taxon>
        <taxon>Bacillati</taxon>
        <taxon>Actinomycetota</taxon>
        <taxon>Actinomycetes</taxon>
        <taxon>Mycobacteriales</taxon>
        <taxon>Tsukamurellaceae</taxon>
        <taxon>Tsukamurella</taxon>
    </lineage>
</organism>